<dbReference type="SUPFAM" id="SSF50978">
    <property type="entry name" value="WD40 repeat-like"/>
    <property type="match status" value="1"/>
</dbReference>
<dbReference type="Pfam" id="PF00400">
    <property type="entry name" value="WD40"/>
    <property type="match status" value="4"/>
</dbReference>
<evidence type="ECO:0008006" key="7">
    <source>
        <dbReference type="Google" id="ProtNLM"/>
    </source>
</evidence>
<dbReference type="Proteomes" id="UP001054252">
    <property type="component" value="Unassembled WGS sequence"/>
</dbReference>
<evidence type="ECO:0000256" key="1">
    <source>
        <dbReference type="ARBA" id="ARBA00022517"/>
    </source>
</evidence>
<dbReference type="InterPro" id="IPR001680">
    <property type="entry name" value="WD40_rpt"/>
</dbReference>
<dbReference type="EMBL" id="BPVZ01000119">
    <property type="protein sequence ID" value="GKV36931.1"/>
    <property type="molecule type" value="Genomic_DNA"/>
</dbReference>
<dbReference type="Gene3D" id="2.130.10.10">
    <property type="entry name" value="YVTN repeat-like/Quinoprotein amine dehydrogenase"/>
    <property type="match status" value="1"/>
</dbReference>
<evidence type="ECO:0000313" key="5">
    <source>
        <dbReference type="EMBL" id="GKV36931.1"/>
    </source>
</evidence>
<dbReference type="PROSITE" id="PS00678">
    <property type="entry name" value="WD_REPEATS_1"/>
    <property type="match status" value="1"/>
</dbReference>
<gene>
    <name evidence="5" type="ORF">SLEP1_g45014</name>
</gene>
<organism evidence="5 6">
    <name type="scientific">Rubroshorea leprosula</name>
    <dbReference type="NCBI Taxonomy" id="152421"/>
    <lineage>
        <taxon>Eukaryota</taxon>
        <taxon>Viridiplantae</taxon>
        <taxon>Streptophyta</taxon>
        <taxon>Embryophyta</taxon>
        <taxon>Tracheophyta</taxon>
        <taxon>Spermatophyta</taxon>
        <taxon>Magnoliopsida</taxon>
        <taxon>eudicotyledons</taxon>
        <taxon>Gunneridae</taxon>
        <taxon>Pentapetalae</taxon>
        <taxon>rosids</taxon>
        <taxon>malvids</taxon>
        <taxon>Malvales</taxon>
        <taxon>Dipterocarpaceae</taxon>
        <taxon>Rubroshorea</taxon>
    </lineage>
</organism>
<evidence type="ECO:0000313" key="6">
    <source>
        <dbReference type="Proteomes" id="UP001054252"/>
    </source>
</evidence>
<feature type="repeat" description="WD" evidence="4">
    <location>
        <begin position="271"/>
        <end position="292"/>
    </location>
</feature>
<dbReference type="InterPro" id="IPR015943">
    <property type="entry name" value="WD40/YVTN_repeat-like_dom_sf"/>
</dbReference>
<evidence type="ECO:0000256" key="3">
    <source>
        <dbReference type="ARBA" id="ARBA00022737"/>
    </source>
</evidence>
<comment type="caution">
    <text evidence="5">The sequence shown here is derived from an EMBL/GenBank/DDBJ whole genome shotgun (WGS) entry which is preliminary data.</text>
</comment>
<dbReference type="PRINTS" id="PR00320">
    <property type="entry name" value="GPROTEINBRPT"/>
</dbReference>
<dbReference type="InterPro" id="IPR019775">
    <property type="entry name" value="WD40_repeat_CS"/>
</dbReference>
<accession>A0AAV5LHY8</accession>
<dbReference type="GO" id="GO:0042254">
    <property type="term" value="P:ribosome biogenesis"/>
    <property type="evidence" value="ECO:0007669"/>
    <property type="project" value="UniProtKB-KW"/>
</dbReference>
<name>A0AAV5LHY8_9ROSI</name>
<feature type="repeat" description="WD" evidence="4">
    <location>
        <begin position="225"/>
        <end position="247"/>
    </location>
</feature>
<dbReference type="InterPro" id="IPR036322">
    <property type="entry name" value="WD40_repeat_dom_sf"/>
</dbReference>
<dbReference type="AlphaFoldDB" id="A0AAV5LHY8"/>
<reference evidence="5 6" key="1">
    <citation type="journal article" date="2021" name="Commun. Biol.">
        <title>The genome of Shorea leprosula (Dipterocarpaceae) highlights the ecological relevance of drought in aseasonal tropical rainforests.</title>
        <authorList>
            <person name="Ng K.K.S."/>
            <person name="Kobayashi M.J."/>
            <person name="Fawcett J.A."/>
            <person name="Hatakeyama M."/>
            <person name="Paape T."/>
            <person name="Ng C.H."/>
            <person name="Ang C.C."/>
            <person name="Tnah L.H."/>
            <person name="Lee C.T."/>
            <person name="Nishiyama T."/>
            <person name="Sese J."/>
            <person name="O'Brien M.J."/>
            <person name="Copetti D."/>
            <person name="Mohd Noor M.I."/>
            <person name="Ong R.C."/>
            <person name="Putra M."/>
            <person name="Sireger I.Z."/>
            <person name="Indrioko S."/>
            <person name="Kosugi Y."/>
            <person name="Izuno A."/>
            <person name="Isagi Y."/>
            <person name="Lee S.L."/>
            <person name="Shimizu K.K."/>
        </authorList>
    </citation>
    <scope>NUCLEOTIDE SEQUENCE [LARGE SCALE GENOMIC DNA]</scope>
    <source>
        <strain evidence="5">214</strain>
    </source>
</reference>
<keyword evidence="2 4" id="KW-0853">WD repeat</keyword>
<keyword evidence="6" id="KW-1185">Reference proteome</keyword>
<evidence type="ECO:0000256" key="4">
    <source>
        <dbReference type="PROSITE-ProRule" id="PRU00221"/>
    </source>
</evidence>
<protein>
    <recommendedName>
        <fullName evidence="7">P21-activated protein kinase-interacting protein 1-like</fullName>
    </recommendedName>
</protein>
<sequence>MSLVAGSYERFIWGFKLKPTEHDPSTQTLTLTLTQLFSYPSHQGPITTVAAAGPAAASGSSDDTVQIYDLPSAASFGALHHFSSSVTALSFYCPPNLSFPRNLLSASADGSISIFDSKPFVLLKSFRAHKKGINDLAVHPSGKLALSVSRDGCLAMSNLMRGKRSFCCRLGKEATLVKFDGSGERFFMISDEKVGIHMAEDARLLFALENQKRVLCAAPGESGILFTGGEDRNITAWDTNSGKVAYSIENAHSTRVKGVVVLTKNNHDVTNEDPYLVASASSDGCIRVWDVRMAIKEKRSPLAEVDTKSRLTCLAGSSLKLKSSKRPKIGQGAPKEE</sequence>
<dbReference type="PROSITE" id="PS50082">
    <property type="entry name" value="WD_REPEATS_2"/>
    <property type="match status" value="2"/>
</dbReference>
<evidence type="ECO:0000256" key="2">
    <source>
        <dbReference type="ARBA" id="ARBA00022574"/>
    </source>
</evidence>
<dbReference type="SMART" id="SM00320">
    <property type="entry name" value="WD40"/>
    <property type="match status" value="5"/>
</dbReference>
<dbReference type="PANTHER" id="PTHR44675:SF1">
    <property type="entry name" value="P21-ACTIVATED PROTEIN KINASE-INTERACTING PROTEIN 1"/>
    <property type="match status" value="1"/>
</dbReference>
<proteinExistence type="predicted"/>
<dbReference type="PANTHER" id="PTHR44675">
    <property type="entry name" value="PAK1 INTERACTING PROTEIN 1"/>
    <property type="match status" value="1"/>
</dbReference>
<keyword evidence="1" id="KW-0690">Ribosome biogenesis</keyword>
<dbReference type="InterPro" id="IPR020472">
    <property type="entry name" value="WD40_PAC1"/>
</dbReference>
<keyword evidence="3" id="KW-0677">Repeat</keyword>
<dbReference type="InterPro" id="IPR051959">
    <property type="entry name" value="PAK1-Kinase_Regulator"/>
</dbReference>